<feature type="binding site" evidence="9">
    <location>
        <position position="33"/>
    </location>
    <ligand>
        <name>Zn(2+)</name>
        <dbReference type="ChEBI" id="CHEBI:29105"/>
        <label>2</label>
    </ligand>
</feature>
<dbReference type="InterPro" id="IPR001952">
    <property type="entry name" value="Alkaline_phosphatase"/>
</dbReference>
<reference evidence="13 14" key="1">
    <citation type="journal article" date="2015" name="Genome Biol. Evol.">
        <title>Phylogenomic analyses indicate that early fungi evolved digesting cell walls of algal ancestors of land plants.</title>
        <authorList>
            <person name="Chang Y."/>
            <person name="Wang S."/>
            <person name="Sekimoto S."/>
            <person name="Aerts A.L."/>
            <person name="Choi C."/>
            <person name="Clum A."/>
            <person name="LaButti K.M."/>
            <person name="Lindquist E.A."/>
            <person name="Yee Ngan C."/>
            <person name="Ohm R.A."/>
            <person name="Salamov A.A."/>
            <person name="Grigoriev I.V."/>
            <person name="Spatafora J.W."/>
            <person name="Berbee M.L."/>
        </authorList>
    </citation>
    <scope>NUCLEOTIDE SEQUENCE [LARGE SCALE GENOMIC DNA]</scope>
    <source>
        <strain evidence="13 14">NRRL 1564</strain>
    </source>
</reference>
<dbReference type="CDD" id="cd16012">
    <property type="entry name" value="ALP"/>
    <property type="match status" value="1"/>
</dbReference>
<dbReference type="Pfam" id="PF00245">
    <property type="entry name" value="Alk_phosphatase"/>
    <property type="match status" value="1"/>
</dbReference>
<protein>
    <recommendedName>
        <fullName evidence="2 11">Alkaline phosphatase</fullName>
        <ecNumber evidence="2 11">3.1.3.1</ecNumber>
    </recommendedName>
</protein>
<accession>A0A2G5B3K8</accession>
<evidence type="ECO:0000256" key="3">
    <source>
        <dbReference type="ARBA" id="ARBA00022553"/>
    </source>
</evidence>
<dbReference type="InterPro" id="IPR017850">
    <property type="entry name" value="Alkaline_phosphatase_core_sf"/>
</dbReference>
<feature type="binding site" evidence="9">
    <location>
        <position position="131"/>
    </location>
    <ligand>
        <name>Mg(2+)</name>
        <dbReference type="ChEBI" id="CHEBI:18420"/>
    </ligand>
</feature>
<sequence>MVFKIWQIIFLSAITDLVTAAHEKRNLILMISDGFGMTSETMARSYMQQKSSHHYWASILDSMLTGTIRTQSSNSLVTDSAAGATAFSCGLKTYNKGIAVDNNGRPCGTILEAAKAKGLSTGLITTARITHATPASFAAHVTNRDMEDLIALQLISRQNTSSTKSSLVDLMMGGGRCHFLPKSDKNGCRSDNVNVWQMAQQLGISTVFGRKKFDQLHSTNGKSMQLPLLALFANNHMDYEIDRYTQSQPSLSEMTKTGLDLLDAANNTHGFFLMIEGARIDMAGHDNDPATHLHDIIEYWRAVDVVRKFVDQHPDTLLISTSDHETGGITLGTHNEYFWLPQVLHSVSRSAESICSELRQRKYDSSDYDEDLLLIIEQDLGISNATDIEVDKIRQVLINSKSSKKCKHAIGHLVSARAHIGWSTGGHSAADVGLFAYGRDSNNFKGSMENYQLGKALAEYLNVDTNSVTKTLDKIRTKQLAFVHKSNNHDHD</sequence>
<keyword evidence="5 11" id="KW-0378">Hydrolase</keyword>
<dbReference type="AlphaFoldDB" id="A0A2G5B3K8"/>
<dbReference type="GO" id="GO:0004035">
    <property type="term" value="F:alkaline phosphatase activity"/>
    <property type="evidence" value="ECO:0007669"/>
    <property type="project" value="UniProtKB-EC"/>
</dbReference>
<dbReference type="SUPFAM" id="SSF53649">
    <property type="entry name" value="Alkaline phosphatase-like"/>
    <property type="match status" value="1"/>
</dbReference>
<name>A0A2G5B3K8_COERN</name>
<dbReference type="OrthoDB" id="7392499at2759"/>
<feature type="binding site" evidence="9">
    <location>
        <position position="276"/>
    </location>
    <ligand>
        <name>Mg(2+)</name>
        <dbReference type="ChEBI" id="CHEBI:18420"/>
    </ligand>
</feature>
<dbReference type="Proteomes" id="UP000242474">
    <property type="component" value="Unassembled WGS sequence"/>
</dbReference>
<evidence type="ECO:0000256" key="10">
    <source>
        <dbReference type="RuleBase" id="RU003946"/>
    </source>
</evidence>
<feature type="chain" id="PRO_5013821422" description="Alkaline phosphatase" evidence="12">
    <location>
        <begin position="21"/>
        <end position="492"/>
    </location>
</feature>
<evidence type="ECO:0000256" key="2">
    <source>
        <dbReference type="ARBA" id="ARBA00012647"/>
    </source>
</evidence>
<organism evidence="13 14">
    <name type="scientific">Coemansia reversa (strain ATCC 12441 / NRRL 1564)</name>
    <dbReference type="NCBI Taxonomy" id="763665"/>
    <lineage>
        <taxon>Eukaryota</taxon>
        <taxon>Fungi</taxon>
        <taxon>Fungi incertae sedis</taxon>
        <taxon>Zoopagomycota</taxon>
        <taxon>Kickxellomycotina</taxon>
        <taxon>Kickxellomycetes</taxon>
        <taxon>Kickxellales</taxon>
        <taxon>Kickxellaceae</taxon>
        <taxon>Coemansia</taxon>
    </lineage>
</organism>
<dbReference type="GO" id="GO:0046872">
    <property type="term" value="F:metal ion binding"/>
    <property type="evidence" value="ECO:0007669"/>
    <property type="project" value="UniProtKB-KW"/>
</dbReference>
<comment type="catalytic activity">
    <reaction evidence="11">
        <text>a phosphate monoester + H2O = an alcohol + phosphate</text>
        <dbReference type="Rhea" id="RHEA:15017"/>
        <dbReference type="ChEBI" id="CHEBI:15377"/>
        <dbReference type="ChEBI" id="CHEBI:30879"/>
        <dbReference type="ChEBI" id="CHEBI:43474"/>
        <dbReference type="ChEBI" id="CHEBI:67140"/>
        <dbReference type="EC" id="3.1.3.1"/>
    </reaction>
</comment>
<dbReference type="PANTHER" id="PTHR11596">
    <property type="entry name" value="ALKALINE PHOSPHATASE"/>
    <property type="match status" value="1"/>
</dbReference>
<evidence type="ECO:0000256" key="9">
    <source>
        <dbReference type="PIRSR" id="PIRSR601952-2"/>
    </source>
</evidence>
<evidence type="ECO:0000256" key="6">
    <source>
        <dbReference type="ARBA" id="ARBA00022833"/>
    </source>
</evidence>
<evidence type="ECO:0000256" key="12">
    <source>
        <dbReference type="SAM" id="SignalP"/>
    </source>
</evidence>
<dbReference type="PROSITE" id="PS00123">
    <property type="entry name" value="ALKALINE_PHOSPHATASE"/>
    <property type="match status" value="1"/>
</dbReference>
<keyword evidence="7 9" id="KW-0460">Magnesium</keyword>
<comment type="similarity">
    <text evidence="1 10">Belongs to the alkaline phosphatase family.</text>
</comment>
<dbReference type="InterPro" id="IPR018299">
    <property type="entry name" value="Alkaline_phosphatase_AS"/>
</dbReference>
<comment type="cofactor">
    <cofactor evidence="9">
        <name>Zn(2+)</name>
        <dbReference type="ChEBI" id="CHEBI:29105"/>
    </cofactor>
    <text evidence="9">Binds 2 Zn(2+) ions.</text>
</comment>
<evidence type="ECO:0000256" key="11">
    <source>
        <dbReference type="RuleBase" id="RU003947"/>
    </source>
</evidence>
<dbReference type="EMBL" id="KZ303530">
    <property type="protein sequence ID" value="PIA13602.1"/>
    <property type="molecule type" value="Genomic_DNA"/>
</dbReference>
<keyword evidence="4 9" id="KW-0479">Metal-binding</keyword>
<keyword evidence="12" id="KW-0732">Signal</keyword>
<dbReference type="PRINTS" id="PR00113">
    <property type="entry name" value="ALKPHPHTASE"/>
</dbReference>
<keyword evidence="6 9" id="KW-0862">Zinc</keyword>
<dbReference type="STRING" id="763665.A0A2G5B3K8"/>
<feature type="signal peptide" evidence="12">
    <location>
        <begin position="1"/>
        <end position="20"/>
    </location>
</feature>
<evidence type="ECO:0000313" key="13">
    <source>
        <dbReference type="EMBL" id="PIA13602.1"/>
    </source>
</evidence>
<dbReference type="SMART" id="SM00098">
    <property type="entry name" value="alkPPc"/>
    <property type="match status" value="1"/>
</dbReference>
<feature type="binding site" evidence="9">
    <location>
        <position position="285"/>
    </location>
    <ligand>
        <name>Zn(2+)</name>
        <dbReference type="ChEBI" id="CHEBI:29105"/>
        <label>2</label>
    </ligand>
</feature>
<dbReference type="PANTHER" id="PTHR11596:SF5">
    <property type="entry name" value="ALKALINE PHOSPHATASE"/>
    <property type="match status" value="1"/>
</dbReference>
<evidence type="ECO:0000256" key="4">
    <source>
        <dbReference type="ARBA" id="ARBA00022723"/>
    </source>
</evidence>
<evidence type="ECO:0000256" key="1">
    <source>
        <dbReference type="ARBA" id="ARBA00005984"/>
    </source>
</evidence>
<evidence type="ECO:0000313" key="14">
    <source>
        <dbReference type="Proteomes" id="UP000242474"/>
    </source>
</evidence>
<evidence type="ECO:0000256" key="7">
    <source>
        <dbReference type="ARBA" id="ARBA00022842"/>
    </source>
</evidence>
<keyword evidence="14" id="KW-1185">Reference proteome</keyword>
<feature type="active site" description="Phosphoserine intermediate" evidence="8">
    <location>
        <position position="80"/>
    </location>
</feature>
<dbReference type="Gene3D" id="3.40.720.10">
    <property type="entry name" value="Alkaline Phosphatase, subunit A"/>
    <property type="match status" value="1"/>
</dbReference>
<evidence type="ECO:0000256" key="5">
    <source>
        <dbReference type="ARBA" id="ARBA00022801"/>
    </source>
</evidence>
<comment type="cofactor">
    <cofactor evidence="9">
        <name>Mg(2+)</name>
        <dbReference type="ChEBI" id="CHEBI:18420"/>
    </cofactor>
    <text evidence="9">Binds 1 Mg(2+) ion.</text>
</comment>
<feature type="binding site" evidence="9">
    <location>
        <position position="323"/>
    </location>
    <ligand>
        <name>Zn(2+)</name>
        <dbReference type="ChEBI" id="CHEBI:29105"/>
        <label>2</label>
    </ligand>
</feature>
<feature type="binding site" evidence="9">
    <location>
        <position position="33"/>
    </location>
    <ligand>
        <name>Mg(2+)</name>
        <dbReference type="ChEBI" id="CHEBI:18420"/>
    </ligand>
</feature>
<feature type="binding site" evidence="9">
    <location>
        <position position="281"/>
    </location>
    <ligand>
        <name>Zn(2+)</name>
        <dbReference type="ChEBI" id="CHEBI:29105"/>
        <label>2</label>
    </ligand>
</feature>
<dbReference type="Gene3D" id="1.10.60.40">
    <property type="match status" value="1"/>
</dbReference>
<feature type="binding site" evidence="9">
    <location>
        <position position="133"/>
    </location>
    <ligand>
        <name>Mg(2+)</name>
        <dbReference type="ChEBI" id="CHEBI:18420"/>
    </ligand>
</feature>
<keyword evidence="3" id="KW-0597">Phosphoprotein</keyword>
<gene>
    <name evidence="13" type="ORF">COEREDRAFT_94470</name>
</gene>
<evidence type="ECO:0000256" key="8">
    <source>
        <dbReference type="PIRSR" id="PIRSR601952-1"/>
    </source>
</evidence>
<dbReference type="EC" id="3.1.3.1" evidence="2 11"/>
<feature type="binding site" evidence="9">
    <location>
        <position position="324"/>
    </location>
    <ligand>
        <name>Zn(2+)</name>
        <dbReference type="ChEBI" id="CHEBI:29105"/>
        <label>2</label>
    </ligand>
</feature>
<proteinExistence type="inferred from homology"/>
<dbReference type="GO" id="GO:0000329">
    <property type="term" value="C:fungal-type vacuole membrane"/>
    <property type="evidence" value="ECO:0007669"/>
    <property type="project" value="TreeGrafter"/>
</dbReference>
<feature type="binding site" evidence="9">
    <location>
        <position position="427"/>
    </location>
    <ligand>
        <name>Zn(2+)</name>
        <dbReference type="ChEBI" id="CHEBI:29105"/>
        <label>2</label>
    </ligand>
</feature>